<dbReference type="InterPro" id="IPR050951">
    <property type="entry name" value="Retrovirus_Pol_polyprotein"/>
</dbReference>
<dbReference type="SUPFAM" id="SSF56672">
    <property type="entry name" value="DNA/RNA polymerases"/>
    <property type="match status" value="1"/>
</dbReference>
<evidence type="ECO:0000256" key="4">
    <source>
        <dbReference type="ARBA" id="ARBA00022759"/>
    </source>
</evidence>
<keyword evidence="6" id="KW-0695">RNA-directed DNA polymerase</keyword>
<gene>
    <name evidence="8" type="ORF">L3X38_001782</name>
</gene>
<dbReference type="InterPro" id="IPR043502">
    <property type="entry name" value="DNA/RNA_pol_sf"/>
</dbReference>
<evidence type="ECO:0000313" key="8">
    <source>
        <dbReference type="EMBL" id="KAI5348895.1"/>
    </source>
</evidence>
<sequence length="118" mass="13195">MIKELNEEVPFEDKVHDAPAALEDGGQATVDELKELNLGRCQPFSRLMKKDVLCVWDEACHNAFESIKKYLSSLPLLGAPIPAGTLYLSRTLTGPELNYTPIEKKCLALVFAIQKLRH</sequence>
<keyword evidence="5" id="KW-0378">Hydrolase</keyword>
<evidence type="ECO:0000256" key="5">
    <source>
        <dbReference type="ARBA" id="ARBA00022801"/>
    </source>
</evidence>
<dbReference type="GO" id="GO:0004519">
    <property type="term" value="F:endonuclease activity"/>
    <property type="evidence" value="ECO:0007669"/>
    <property type="project" value="UniProtKB-KW"/>
</dbReference>
<dbReference type="AlphaFoldDB" id="A0AAD4ZK59"/>
<evidence type="ECO:0000256" key="6">
    <source>
        <dbReference type="ARBA" id="ARBA00022918"/>
    </source>
</evidence>
<feature type="domain" description="Reverse transcriptase RNase H-like" evidence="7">
    <location>
        <begin position="87"/>
        <end position="118"/>
    </location>
</feature>
<dbReference type="InterPro" id="IPR043128">
    <property type="entry name" value="Rev_trsase/Diguanyl_cyclase"/>
</dbReference>
<reference evidence="8 9" key="1">
    <citation type="journal article" date="2022" name="G3 (Bethesda)">
        <title>Whole-genome sequence and methylome profiling of the almond [Prunus dulcis (Mill.) D.A. Webb] cultivar 'Nonpareil'.</title>
        <authorList>
            <person name="D'Amico-Willman K.M."/>
            <person name="Ouma W.Z."/>
            <person name="Meulia T."/>
            <person name="Sideli G.M."/>
            <person name="Gradziel T.M."/>
            <person name="Fresnedo-Ramirez J."/>
        </authorList>
    </citation>
    <scope>NUCLEOTIDE SEQUENCE [LARGE SCALE GENOMIC DNA]</scope>
    <source>
        <strain evidence="8">Clone GOH B32 T37-40</strain>
    </source>
</reference>
<evidence type="ECO:0000256" key="1">
    <source>
        <dbReference type="ARBA" id="ARBA00022679"/>
    </source>
</evidence>
<dbReference type="Pfam" id="PF17917">
    <property type="entry name" value="RT_RNaseH"/>
    <property type="match status" value="1"/>
</dbReference>
<evidence type="ECO:0000259" key="7">
    <source>
        <dbReference type="Pfam" id="PF17917"/>
    </source>
</evidence>
<keyword evidence="2" id="KW-0548">Nucleotidyltransferase</keyword>
<dbReference type="GO" id="GO:0016787">
    <property type="term" value="F:hydrolase activity"/>
    <property type="evidence" value="ECO:0007669"/>
    <property type="project" value="UniProtKB-KW"/>
</dbReference>
<dbReference type="PANTHER" id="PTHR37984:SF5">
    <property type="entry name" value="PROTEIN NYNRIN-LIKE"/>
    <property type="match status" value="1"/>
</dbReference>
<keyword evidence="9" id="KW-1185">Reference proteome</keyword>
<dbReference type="InterPro" id="IPR041373">
    <property type="entry name" value="RT_RNaseH"/>
</dbReference>
<dbReference type="Proteomes" id="UP001054821">
    <property type="component" value="Chromosome 1"/>
</dbReference>
<dbReference type="GO" id="GO:0003964">
    <property type="term" value="F:RNA-directed DNA polymerase activity"/>
    <property type="evidence" value="ECO:0007669"/>
    <property type="project" value="UniProtKB-KW"/>
</dbReference>
<evidence type="ECO:0000256" key="2">
    <source>
        <dbReference type="ARBA" id="ARBA00022695"/>
    </source>
</evidence>
<dbReference type="Gene3D" id="3.30.70.270">
    <property type="match status" value="1"/>
</dbReference>
<evidence type="ECO:0000256" key="3">
    <source>
        <dbReference type="ARBA" id="ARBA00022722"/>
    </source>
</evidence>
<comment type="caution">
    <text evidence="8">The sequence shown here is derived from an EMBL/GenBank/DDBJ whole genome shotgun (WGS) entry which is preliminary data.</text>
</comment>
<accession>A0AAD4ZK59</accession>
<keyword evidence="3" id="KW-0540">Nuclease</keyword>
<evidence type="ECO:0000313" key="9">
    <source>
        <dbReference type="Proteomes" id="UP001054821"/>
    </source>
</evidence>
<protein>
    <recommendedName>
        <fullName evidence="7">Reverse transcriptase RNase H-like domain-containing protein</fullName>
    </recommendedName>
</protein>
<dbReference type="EMBL" id="JAJFAZ020000001">
    <property type="protein sequence ID" value="KAI5348895.1"/>
    <property type="molecule type" value="Genomic_DNA"/>
</dbReference>
<name>A0AAD4ZK59_PRUDU</name>
<proteinExistence type="predicted"/>
<keyword evidence="1" id="KW-0808">Transferase</keyword>
<keyword evidence="4" id="KW-0255">Endonuclease</keyword>
<dbReference type="PANTHER" id="PTHR37984">
    <property type="entry name" value="PROTEIN CBG26694"/>
    <property type="match status" value="1"/>
</dbReference>
<organism evidence="8 9">
    <name type="scientific">Prunus dulcis</name>
    <name type="common">Almond</name>
    <name type="synonym">Amygdalus dulcis</name>
    <dbReference type="NCBI Taxonomy" id="3755"/>
    <lineage>
        <taxon>Eukaryota</taxon>
        <taxon>Viridiplantae</taxon>
        <taxon>Streptophyta</taxon>
        <taxon>Embryophyta</taxon>
        <taxon>Tracheophyta</taxon>
        <taxon>Spermatophyta</taxon>
        <taxon>Magnoliopsida</taxon>
        <taxon>eudicotyledons</taxon>
        <taxon>Gunneridae</taxon>
        <taxon>Pentapetalae</taxon>
        <taxon>rosids</taxon>
        <taxon>fabids</taxon>
        <taxon>Rosales</taxon>
        <taxon>Rosaceae</taxon>
        <taxon>Amygdaloideae</taxon>
        <taxon>Amygdaleae</taxon>
        <taxon>Prunus</taxon>
    </lineage>
</organism>